<dbReference type="PANTHER" id="PTHR16453">
    <property type="entry name" value="WD40 DOMAIN-CONTAINING PROTEIN MIO FAMILY MEMBER"/>
    <property type="match status" value="1"/>
</dbReference>
<dbReference type="InterPro" id="IPR031488">
    <property type="entry name" value="Zn_ribbon_mio"/>
</dbReference>
<keyword evidence="2" id="KW-0677">Repeat</keyword>
<dbReference type="CDD" id="cd16691">
    <property type="entry name" value="mRING-H2-C3H3C2_Mio"/>
    <property type="match status" value="1"/>
</dbReference>
<feature type="compositionally biased region" description="Basic and acidic residues" evidence="4">
    <location>
        <begin position="434"/>
        <end position="445"/>
    </location>
</feature>
<dbReference type="PROSITE" id="PS50084">
    <property type="entry name" value="KH_TYPE_1"/>
    <property type="match status" value="2"/>
</dbReference>
<dbReference type="PANTHER" id="PTHR16453:SF9">
    <property type="entry name" value="GATOR COMPLEX PROTEIN MIOS"/>
    <property type="match status" value="1"/>
</dbReference>
<evidence type="ECO:0000259" key="5">
    <source>
        <dbReference type="SMART" id="SM00322"/>
    </source>
</evidence>
<feature type="domain" description="K Homology" evidence="5">
    <location>
        <begin position="220"/>
        <end position="291"/>
    </location>
</feature>
<dbReference type="Gene3D" id="3.30.1370.10">
    <property type="entry name" value="K Homology domain, type 1"/>
    <property type="match status" value="2"/>
</dbReference>
<feature type="region of interest" description="Disordered" evidence="4">
    <location>
        <begin position="1"/>
        <end position="31"/>
    </location>
</feature>
<evidence type="ECO:0000256" key="3">
    <source>
        <dbReference type="PROSITE-ProRule" id="PRU00117"/>
    </source>
</evidence>
<accession>A0A9W8M4A8</accession>
<feature type="compositionally biased region" description="Basic residues" evidence="4">
    <location>
        <begin position="487"/>
        <end position="501"/>
    </location>
</feature>
<comment type="caution">
    <text evidence="6">The sequence shown here is derived from an EMBL/GenBank/DDBJ whole genome shotgun (WGS) entry which is preliminary data.</text>
</comment>
<name>A0A9W8M4A8_9FUNG</name>
<feature type="compositionally biased region" description="Basic residues" evidence="4">
    <location>
        <begin position="194"/>
        <end position="208"/>
    </location>
</feature>
<keyword evidence="1" id="KW-0853">WD repeat</keyword>
<dbReference type="Pfam" id="PF21719">
    <property type="entry name" value="MIOS_a-sol"/>
    <property type="match status" value="1"/>
</dbReference>
<sequence>MSEGPKRFSLSDYQSKRGHAKPAEAAVLNDQKTELEELHMLLRTGDLGKAEYTGAEAEADNSGSGKKRGRNVALRTPGASPDDGNGGYEDEEGEDVEMADSKGSSKRDRGSSRRGDKRDSRDRDRDRDSRRRRRSSSRHRHHRHHHKSSRRSKRSRSRSRSPSPAKHRRSKGRSVSPSRSRTRGKSDREESRSRSRTGRSQRSSRKRESRSSRSQSTSRDKISMRCVFPYEDGGIIIGLRGAHLTKLRRAMPDVDWRISNETNDRQDRILVIKGTVKHVSEAFKELAEHFISQGMHVEYPPQTRGRGNEDVDVAKPFVPMRLLIPHKTCGAIIGQKSETLINTRISCGARRVYVYRERIANSRERVVEIVGTPVSIAKVMLVLGEQVARTLTSDQQESDPYSPERDGLRQFLSKQGVPRTRVNLEPIKPPGTAGDKDEEKAESRKSGSAGASSSKRRSADRSMSRSPSSEQSRSRSRSRSRDQERGRRSKHRSSRRARSRSRSVSPLRRSSRRSSKKKDSTKPQSRSRSRSESGSSSSGSGSGSDSDSSYASRSRSRSVSSSRSRSRTKRSDRRCNDARRPNGTSSKPKSKKQDGPTDVEMDADVSSNAQQVAQVTAVGWVMEPQTSSVRLAGDSDECTLYFNIAMESQRLPVMCWMQPEAKCRFAVGSEAGLRVFKLGAGLGEDGSTAAAKFESMGFRPMRHCVTSLAAFPREARHMTLIAVGNAAGEVGLQFYPYDEVEGDDAGQTACSQSVVYGASERVSRALEFNSLHSDLLACGFDHREGRSSLIIHDITRGANVRQLLGSASGTNEGVAPRHSRHPSTASSVGGEDSGGSGGGGGAGVTSLCWVPGSADDILVASKRTRSSIRWYDLRERKTRVLYVPISEGMGAAAATGPIYDLQFDPFNNLRYMAHDRRGTAYMWDIRWALRPLHTLALGAQATRVRFSTRRSGIVAAVGGGSSVVSVFSVNEYDDNRTHTATRLTASAFLDDSCAKDRYDEDQTAMSAQPPPASLHMWSERTATSPAGSPAVDLLWVPPAASHASQCRDQLVTCSSTGLLLGRTVPMSRAAALNCRGDVAVATNWRGVYAKTNTELAILHSKVPEVCELTESQSKQQPQGSGTASTVTVPSLGPSTFYPTELSTPTDDILGLMRQLALRGYGMDAGRNAHLTTDAALRDVWLWIRDADIRRNTGSYSIGYGNDISFLGVYDVMRLRRRQLAHLYTLAPIEAGRARQEVSATTRLTGQRQLALAYLGWGLDGPLREQHIRTLETAREYATAAAVSFVYGNHRRCLQSLELSPSSDQKLLSFMFKAQLSDSALLARSFSADADSAPDDMYASPHLQMIFAFLVTGSWHAVIRHMSGLPLSWRLAFALRYFDDAQLMAYLVKTGGDAVQTGSLDGLIVTGISGPGRVLTQNYVDATADVQTAALLTVFDPVTTVEDPAEHWIYSYRHLLNMWRMFTIRCLFDIAHASHRAARGLPPMSKVARDIAVHPADLRCQYCHQSLTSLSSAVVAPTQAPLQTQAQAANANTQSRLLNTFCPKCTNLLPRCIICRMTLGAPIVVHEQQAADITQWFSWCQTCGHGGHAAHVHDWFSTHTECPVPGCECRCERSY</sequence>
<dbReference type="InterPro" id="IPR036612">
    <property type="entry name" value="KH_dom_type_1_sf"/>
</dbReference>
<feature type="compositionally biased region" description="Basic residues" evidence="4">
    <location>
        <begin position="130"/>
        <end position="172"/>
    </location>
</feature>
<dbReference type="SMART" id="SM00322">
    <property type="entry name" value="KH"/>
    <property type="match status" value="2"/>
</dbReference>
<gene>
    <name evidence="6" type="ORF">GGH94_004210</name>
</gene>
<feature type="compositionally biased region" description="Basic and acidic residues" evidence="4">
    <location>
        <begin position="99"/>
        <end position="129"/>
    </location>
</feature>
<organism evidence="6 7">
    <name type="scientific">Coemansia aciculifera</name>
    <dbReference type="NCBI Taxonomy" id="417176"/>
    <lineage>
        <taxon>Eukaryota</taxon>
        <taxon>Fungi</taxon>
        <taxon>Fungi incertae sedis</taxon>
        <taxon>Zoopagomycota</taxon>
        <taxon>Kickxellomycotina</taxon>
        <taxon>Kickxellomycetes</taxon>
        <taxon>Kickxellales</taxon>
        <taxon>Kickxellaceae</taxon>
        <taxon>Coemansia</taxon>
    </lineage>
</organism>
<feature type="compositionally biased region" description="Acidic residues" evidence="4">
    <location>
        <begin position="88"/>
        <end position="98"/>
    </location>
</feature>
<protein>
    <recommendedName>
        <fullName evidence="5">K Homology domain-containing protein</fullName>
    </recommendedName>
</protein>
<feature type="compositionally biased region" description="Basic and acidic residues" evidence="4">
    <location>
        <begin position="184"/>
        <end position="193"/>
    </location>
</feature>
<evidence type="ECO:0000313" key="7">
    <source>
        <dbReference type="Proteomes" id="UP001140074"/>
    </source>
</evidence>
<feature type="domain" description="K Homology" evidence="5">
    <location>
        <begin position="316"/>
        <end position="388"/>
    </location>
</feature>
<dbReference type="InterPro" id="IPR037593">
    <property type="entry name" value="MIOS/Sea4"/>
</dbReference>
<evidence type="ECO:0000256" key="2">
    <source>
        <dbReference type="ARBA" id="ARBA00022737"/>
    </source>
</evidence>
<dbReference type="SUPFAM" id="SSF50978">
    <property type="entry name" value="WD40 repeat-like"/>
    <property type="match status" value="1"/>
</dbReference>
<feature type="region of interest" description="Disordered" evidence="4">
    <location>
        <begin position="807"/>
        <end position="840"/>
    </location>
</feature>
<feature type="region of interest" description="Disordered" evidence="4">
    <location>
        <begin position="53"/>
        <end position="220"/>
    </location>
</feature>
<dbReference type="EMBL" id="JANBUY010000163">
    <property type="protein sequence ID" value="KAJ2862534.1"/>
    <property type="molecule type" value="Genomic_DNA"/>
</dbReference>
<evidence type="ECO:0000256" key="4">
    <source>
        <dbReference type="SAM" id="MobiDB-lite"/>
    </source>
</evidence>
<feature type="region of interest" description="Disordered" evidence="4">
    <location>
        <begin position="412"/>
        <end position="601"/>
    </location>
</feature>
<dbReference type="SUPFAM" id="SSF54791">
    <property type="entry name" value="Eukaryotic type KH-domain (KH-domain type I)"/>
    <property type="match status" value="2"/>
</dbReference>
<feature type="region of interest" description="Disordered" evidence="4">
    <location>
        <begin position="1109"/>
        <end position="1131"/>
    </location>
</feature>
<dbReference type="InterPro" id="IPR004087">
    <property type="entry name" value="KH_dom"/>
</dbReference>
<dbReference type="Proteomes" id="UP001140074">
    <property type="component" value="Unassembled WGS sequence"/>
</dbReference>
<reference evidence="6" key="1">
    <citation type="submission" date="2022-07" db="EMBL/GenBank/DDBJ databases">
        <title>Phylogenomic reconstructions and comparative analyses of Kickxellomycotina fungi.</title>
        <authorList>
            <person name="Reynolds N.K."/>
            <person name="Stajich J.E."/>
            <person name="Barry K."/>
            <person name="Grigoriev I.V."/>
            <person name="Crous P."/>
            <person name="Smith M.E."/>
        </authorList>
    </citation>
    <scope>NUCLEOTIDE SEQUENCE</scope>
    <source>
        <strain evidence="6">RSA 476</strain>
    </source>
</reference>
<keyword evidence="7" id="KW-1185">Reference proteome</keyword>
<dbReference type="InterPro" id="IPR036322">
    <property type="entry name" value="WD40_repeat_dom_sf"/>
</dbReference>
<proteinExistence type="predicted"/>
<keyword evidence="3" id="KW-0694">RNA-binding</keyword>
<feature type="compositionally biased region" description="Gly residues" evidence="4">
    <location>
        <begin position="831"/>
        <end position="840"/>
    </location>
</feature>
<feature type="compositionally biased region" description="Low complexity" evidence="4">
    <location>
        <begin position="532"/>
        <end position="563"/>
    </location>
</feature>
<evidence type="ECO:0000256" key="1">
    <source>
        <dbReference type="ARBA" id="ARBA00022574"/>
    </source>
</evidence>
<dbReference type="Pfam" id="PF17034">
    <property type="entry name" value="zinc_ribbon_16"/>
    <property type="match status" value="1"/>
</dbReference>
<evidence type="ECO:0000313" key="6">
    <source>
        <dbReference type="EMBL" id="KAJ2862534.1"/>
    </source>
</evidence>
<dbReference type="GO" id="GO:0003723">
    <property type="term" value="F:RNA binding"/>
    <property type="evidence" value="ECO:0007669"/>
    <property type="project" value="UniProtKB-UniRule"/>
</dbReference>
<dbReference type="InterPro" id="IPR049092">
    <property type="entry name" value="MIOS_a-sol"/>
</dbReference>
<dbReference type="GO" id="GO:0005737">
    <property type="term" value="C:cytoplasm"/>
    <property type="evidence" value="ECO:0007669"/>
    <property type="project" value="TreeGrafter"/>
</dbReference>